<evidence type="ECO:0000313" key="3">
    <source>
        <dbReference type="Proteomes" id="UP000199403"/>
    </source>
</evidence>
<organism evidence="2 3">
    <name type="scientific">Cyclobacterium xiamenense</name>
    <dbReference type="NCBI Taxonomy" id="1297121"/>
    <lineage>
        <taxon>Bacteria</taxon>
        <taxon>Pseudomonadati</taxon>
        <taxon>Bacteroidota</taxon>
        <taxon>Cytophagia</taxon>
        <taxon>Cytophagales</taxon>
        <taxon>Cyclobacteriaceae</taxon>
        <taxon>Cyclobacterium</taxon>
    </lineage>
</organism>
<keyword evidence="1" id="KW-0812">Transmembrane</keyword>
<dbReference type="EMBL" id="FNZH01000002">
    <property type="protein sequence ID" value="SEJ08459.1"/>
    <property type="molecule type" value="Genomic_DNA"/>
</dbReference>
<dbReference type="OrthoDB" id="1117610at2"/>
<dbReference type="Pfam" id="PF04338">
    <property type="entry name" value="DUF481"/>
    <property type="match status" value="1"/>
</dbReference>
<evidence type="ECO:0000313" key="2">
    <source>
        <dbReference type="EMBL" id="SEJ08459.1"/>
    </source>
</evidence>
<proteinExistence type="predicted"/>
<dbReference type="Proteomes" id="UP000199403">
    <property type="component" value="Unassembled WGS sequence"/>
</dbReference>
<keyword evidence="3" id="KW-1185">Reference proteome</keyword>
<reference evidence="3" key="1">
    <citation type="submission" date="2016-10" db="EMBL/GenBank/DDBJ databases">
        <authorList>
            <person name="Varghese N."/>
            <person name="Submissions S."/>
        </authorList>
    </citation>
    <scope>NUCLEOTIDE SEQUENCE [LARGE SCALE GENOMIC DNA]</scope>
    <source>
        <strain evidence="3">IBRC-M 10761</strain>
    </source>
</reference>
<accession>A0A1H6VUY1</accession>
<keyword evidence="1" id="KW-0472">Membrane</keyword>
<dbReference type="AlphaFoldDB" id="A0A1H6VUY1"/>
<protein>
    <recommendedName>
        <fullName evidence="4">Salt-induced outer membrane protein YdiY</fullName>
    </recommendedName>
</protein>
<dbReference type="STRING" id="1416801.SAMN05192553_102309"/>
<keyword evidence="1" id="KW-1133">Transmembrane helix</keyword>
<name>A0A1H6VUY1_9BACT</name>
<sequence>MSKPSTQHKSPGTAYVWLPILLLVSVLYSQATAQVDTLGLRNGNVLHGEIKSMDRGVLKMETDYSDEDFKIEWEKIAFIQTTTQFIIMSKNKNRFVGTLLSPDSARVHVVSNRDTLATLPYEEVIYLNSLKPKFLDRLSASIGLSYNFTRANDLRQFNVRSTLGYRAKKWSVTGSYNDLRSFQEGSTPIRRLNADTRVSYFLKKNWFGLAAINLLSNTEQLIELRTVSKLGLGKYIVRTNRAYWGFTGGISFNNEVFSLPGSNPRNRSGEGFIGSELNLYGLDDLSLISHVVAYPSLTESGRWRIDYSFDVKYDLPLNLYFGLGFTVNFDNRPRENASRSDYVFQTSFGWKL</sequence>
<evidence type="ECO:0000256" key="1">
    <source>
        <dbReference type="SAM" id="Phobius"/>
    </source>
</evidence>
<dbReference type="RefSeq" id="WP_092171040.1">
    <property type="nucleotide sequence ID" value="NZ_FNZH01000002.1"/>
</dbReference>
<feature type="transmembrane region" description="Helical" evidence="1">
    <location>
        <begin position="12"/>
        <end position="31"/>
    </location>
</feature>
<gene>
    <name evidence="2" type="ORF">SAMN05192553_102309</name>
</gene>
<dbReference type="InterPro" id="IPR007433">
    <property type="entry name" value="DUF481"/>
</dbReference>
<evidence type="ECO:0008006" key="4">
    <source>
        <dbReference type="Google" id="ProtNLM"/>
    </source>
</evidence>